<evidence type="ECO:0000313" key="10">
    <source>
        <dbReference type="EMBL" id="KFF31731.1"/>
    </source>
</evidence>
<evidence type="ECO:0000256" key="8">
    <source>
        <dbReference type="SAM" id="Phobius"/>
    </source>
</evidence>
<comment type="caution">
    <text evidence="10">The sequence shown here is derived from an EMBL/GenBank/DDBJ whole genome shotgun (WGS) entry which is preliminary data.</text>
</comment>
<feature type="transmembrane region" description="Helical" evidence="8">
    <location>
        <begin position="580"/>
        <end position="600"/>
    </location>
</feature>
<evidence type="ECO:0000256" key="3">
    <source>
        <dbReference type="ARBA" id="ARBA00022475"/>
    </source>
</evidence>
<dbReference type="SUPFAM" id="SSF103473">
    <property type="entry name" value="MFS general substrate transporter"/>
    <property type="match status" value="1"/>
</dbReference>
<sequence length="609" mass="62934">MVTNNSVKRLIVTTAADTIVWIFAMMVLLDVANERCMSKCSEERETMADGKNSNESQPASLHGQAGAQQVAPPWNALWVLALGLAMIVLDGSIVNVSMPDIIREIHINLTDAQWVTSLYNIVLAALLLPFGKLGDMKGRKTTLQVGVVIFVCGSVLAASSNGAAVLLSARAVQAVGGALVMPSTLSTVSASFRGKDRAVAFGVWGSVMSAAAAVGPLLGGLFTATIGWRWIFLVNLPLGLIVFVSAIFFVPQTGGAMNAARSGKPQGADPLGIVLSALGSAFLIFGLIEGETYGWWRPTGTFSIGGFTWGQAWPVSIIPVCIVLGVLFFAWFIHTESSRASRELPVMLDLTLFRIPTFSLGNIAACAIAAGQFAVIFVLPLYLINARGLGMMATGALVASMGLGSIVSGGLARAFTKKIGAAGTVQLGLVLETLGVVLTLVLMNPHFPVLLMLIAMLLYGFGLGLASAQLTSLVLSEVPIPQSGEGSATQSMVRQLGTGVGSAIAGAVLAIAIHAIAPVRLAAVQGLPASASNGLSVSLSASAGSVIPGIRAQGTNGKLGALGPQVADALQSAFVSAGQWTLFASIVMLLIGLFASVWIARAVKRGKAQ</sequence>
<feature type="transmembrane region" description="Helical" evidence="8">
    <location>
        <begin position="449"/>
        <end position="475"/>
    </location>
</feature>
<dbReference type="eggNOG" id="COG0477">
    <property type="taxonomic scope" value="Bacteria"/>
</dbReference>
<gene>
    <name evidence="10" type="ORF">BBOMB_1122</name>
</gene>
<feature type="transmembrane region" description="Helical" evidence="8">
    <location>
        <begin position="171"/>
        <end position="192"/>
    </location>
</feature>
<dbReference type="PANTHER" id="PTHR42718">
    <property type="entry name" value="MAJOR FACILITATOR SUPERFAMILY MULTIDRUG TRANSPORTER MFSC"/>
    <property type="match status" value="1"/>
</dbReference>
<feature type="transmembrane region" description="Helical" evidence="8">
    <location>
        <begin position="312"/>
        <end position="334"/>
    </location>
</feature>
<dbReference type="PRINTS" id="PR01036">
    <property type="entry name" value="TCRTETB"/>
</dbReference>
<keyword evidence="6 8" id="KW-0472">Membrane</keyword>
<dbReference type="CDD" id="cd17321">
    <property type="entry name" value="MFS_MMR_MDR_like"/>
    <property type="match status" value="1"/>
</dbReference>
<dbReference type="AlphaFoldDB" id="A0A080N3W0"/>
<feature type="transmembrane region" description="Helical" evidence="8">
    <location>
        <begin position="389"/>
        <end position="412"/>
    </location>
</feature>
<dbReference type="GO" id="GO:0022857">
    <property type="term" value="F:transmembrane transporter activity"/>
    <property type="evidence" value="ECO:0007669"/>
    <property type="project" value="InterPro"/>
</dbReference>
<evidence type="ECO:0000313" key="11">
    <source>
        <dbReference type="Proteomes" id="UP000028730"/>
    </source>
</evidence>
<organism evidence="10 11">
    <name type="scientific">Bifidobacterium bombi DSM 19703</name>
    <dbReference type="NCBI Taxonomy" id="1341695"/>
    <lineage>
        <taxon>Bacteria</taxon>
        <taxon>Bacillati</taxon>
        <taxon>Actinomycetota</taxon>
        <taxon>Actinomycetes</taxon>
        <taxon>Bifidobacteriales</taxon>
        <taxon>Bifidobacteriaceae</taxon>
        <taxon>Bifidobacterium</taxon>
    </lineage>
</organism>
<dbReference type="Proteomes" id="UP000028730">
    <property type="component" value="Unassembled WGS sequence"/>
</dbReference>
<evidence type="ECO:0000256" key="2">
    <source>
        <dbReference type="ARBA" id="ARBA00022448"/>
    </source>
</evidence>
<dbReference type="GO" id="GO:0005886">
    <property type="term" value="C:plasma membrane"/>
    <property type="evidence" value="ECO:0007669"/>
    <property type="project" value="UniProtKB-SubCell"/>
</dbReference>
<feature type="transmembrane region" description="Helical" evidence="8">
    <location>
        <begin position="6"/>
        <end position="29"/>
    </location>
</feature>
<proteinExistence type="predicted"/>
<comment type="subcellular location">
    <subcellularLocation>
        <location evidence="1">Cell membrane</location>
        <topology evidence="1">Multi-pass membrane protein</topology>
    </subcellularLocation>
</comment>
<protein>
    <submittedName>
        <fullName evidence="10">MFS transporter, major facilitator family protein</fullName>
    </submittedName>
</protein>
<keyword evidence="3" id="KW-1003">Cell membrane</keyword>
<dbReference type="Pfam" id="PF07690">
    <property type="entry name" value="MFS_1"/>
    <property type="match status" value="1"/>
</dbReference>
<feature type="transmembrane region" description="Helical" evidence="8">
    <location>
        <begin position="143"/>
        <end position="165"/>
    </location>
</feature>
<evidence type="ECO:0000256" key="1">
    <source>
        <dbReference type="ARBA" id="ARBA00004651"/>
    </source>
</evidence>
<feature type="transmembrane region" description="Helical" evidence="8">
    <location>
        <begin position="199"/>
        <end position="222"/>
    </location>
</feature>
<feature type="region of interest" description="Disordered" evidence="7">
    <location>
        <begin position="43"/>
        <end position="62"/>
    </location>
</feature>
<evidence type="ECO:0000256" key="4">
    <source>
        <dbReference type="ARBA" id="ARBA00022692"/>
    </source>
</evidence>
<accession>A0A080N3W0</accession>
<dbReference type="PANTHER" id="PTHR42718:SF46">
    <property type="entry name" value="BLR6921 PROTEIN"/>
    <property type="match status" value="1"/>
</dbReference>
<feature type="transmembrane region" description="Helical" evidence="8">
    <location>
        <begin position="114"/>
        <end position="131"/>
    </location>
</feature>
<dbReference type="InterPro" id="IPR020846">
    <property type="entry name" value="MFS_dom"/>
</dbReference>
<dbReference type="PROSITE" id="PS50850">
    <property type="entry name" value="MFS"/>
    <property type="match status" value="1"/>
</dbReference>
<feature type="transmembrane region" description="Helical" evidence="8">
    <location>
        <begin position="496"/>
        <end position="517"/>
    </location>
</feature>
<dbReference type="Gene3D" id="1.20.1720.10">
    <property type="entry name" value="Multidrug resistance protein D"/>
    <property type="match status" value="2"/>
</dbReference>
<keyword evidence="2" id="KW-0813">Transport</keyword>
<keyword evidence="4 8" id="KW-0812">Transmembrane</keyword>
<evidence type="ECO:0000256" key="5">
    <source>
        <dbReference type="ARBA" id="ARBA00022989"/>
    </source>
</evidence>
<reference evidence="10 11" key="1">
    <citation type="journal article" date="2014" name="Appl. Environ. Microbiol.">
        <title>Genomic encyclopedia of type strains of the genus Bifidobacterium.</title>
        <authorList>
            <person name="Milani C."/>
            <person name="Lugli G.A."/>
            <person name="Duranti S."/>
            <person name="Turroni F."/>
            <person name="Bottacini F."/>
            <person name="Mangifesta M."/>
            <person name="Sanchez B."/>
            <person name="Viappiani A."/>
            <person name="Mancabelli L."/>
            <person name="Taminiau B."/>
            <person name="Delcenserie V."/>
            <person name="Barrangou R."/>
            <person name="Margolles A."/>
            <person name="van Sinderen D."/>
            <person name="Ventura M."/>
        </authorList>
    </citation>
    <scope>NUCLEOTIDE SEQUENCE [LARGE SCALE GENOMIC DNA]</scope>
    <source>
        <strain evidence="10 11">DSM 19703</strain>
    </source>
</reference>
<name>A0A080N3W0_9BIFI</name>
<keyword evidence="5 8" id="KW-1133">Transmembrane helix</keyword>
<feature type="transmembrane region" description="Helical" evidence="8">
    <location>
        <begin position="419"/>
        <end position="443"/>
    </location>
</feature>
<evidence type="ECO:0000256" key="7">
    <source>
        <dbReference type="SAM" id="MobiDB-lite"/>
    </source>
</evidence>
<feature type="transmembrane region" description="Helical" evidence="8">
    <location>
        <begin position="355"/>
        <end position="383"/>
    </location>
</feature>
<feature type="transmembrane region" description="Helical" evidence="8">
    <location>
        <begin position="76"/>
        <end position="94"/>
    </location>
</feature>
<dbReference type="EMBL" id="ATLK01000001">
    <property type="protein sequence ID" value="KFF31731.1"/>
    <property type="molecule type" value="Genomic_DNA"/>
</dbReference>
<dbReference type="InterPro" id="IPR036259">
    <property type="entry name" value="MFS_trans_sf"/>
</dbReference>
<evidence type="ECO:0000256" key="6">
    <source>
        <dbReference type="ARBA" id="ARBA00023136"/>
    </source>
</evidence>
<feature type="domain" description="Major facilitator superfamily (MFS) profile" evidence="9">
    <location>
        <begin position="76"/>
        <end position="604"/>
    </location>
</feature>
<feature type="transmembrane region" description="Helical" evidence="8">
    <location>
        <begin position="271"/>
        <end position="288"/>
    </location>
</feature>
<keyword evidence="11" id="KW-1185">Reference proteome</keyword>
<evidence type="ECO:0000259" key="9">
    <source>
        <dbReference type="PROSITE" id="PS50850"/>
    </source>
</evidence>
<feature type="transmembrane region" description="Helical" evidence="8">
    <location>
        <begin position="228"/>
        <end position="250"/>
    </location>
</feature>
<dbReference type="InterPro" id="IPR011701">
    <property type="entry name" value="MFS"/>
</dbReference>